<comment type="caution">
    <text evidence="2">The sequence shown here is derived from an EMBL/GenBank/DDBJ whole genome shotgun (WGS) entry which is preliminary data.</text>
</comment>
<organism evidence="2 3">
    <name type="scientific">Puccinia graminis f. sp. tritici</name>
    <dbReference type="NCBI Taxonomy" id="56615"/>
    <lineage>
        <taxon>Eukaryota</taxon>
        <taxon>Fungi</taxon>
        <taxon>Dikarya</taxon>
        <taxon>Basidiomycota</taxon>
        <taxon>Pucciniomycotina</taxon>
        <taxon>Pucciniomycetes</taxon>
        <taxon>Pucciniales</taxon>
        <taxon>Pucciniaceae</taxon>
        <taxon>Puccinia</taxon>
    </lineage>
</organism>
<gene>
    <name evidence="2" type="ORF">PGTUg99_032662</name>
</gene>
<reference evidence="2 3" key="1">
    <citation type="submission" date="2019-05" db="EMBL/GenBank/DDBJ databases">
        <title>Emergence of the Ug99 lineage of the wheat stem rust pathogen through somatic hybridization.</title>
        <authorList>
            <person name="Li F."/>
            <person name="Upadhyaya N.M."/>
            <person name="Sperschneider J."/>
            <person name="Matny O."/>
            <person name="Nguyen-Phuc H."/>
            <person name="Mago R."/>
            <person name="Raley C."/>
            <person name="Miller M.E."/>
            <person name="Silverstein K.A.T."/>
            <person name="Henningsen E."/>
            <person name="Hirsch C.D."/>
            <person name="Visser B."/>
            <person name="Pretorius Z.A."/>
            <person name="Steffenson B.J."/>
            <person name="Schwessinger B."/>
            <person name="Dodds P.N."/>
            <person name="Figueroa M."/>
        </authorList>
    </citation>
    <scope>NUCLEOTIDE SEQUENCE [LARGE SCALE GENOMIC DNA]</scope>
    <source>
        <strain evidence="2 3">Ug99</strain>
    </source>
</reference>
<feature type="region of interest" description="Disordered" evidence="1">
    <location>
        <begin position="54"/>
        <end position="76"/>
    </location>
</feature>
<dbReference type="AlphaFoldDB" id="A0A5B0MIU2"/>
<feature type="compositionally biased region" description="Polar residues" evidence="1">
    <location>
        <begin position="65"/>
        <end position="76"/>
    </location>
</feature>
<name>A0A5B0MIU2_PUCGR</name>
<protein>
    <submittedName>
        <fullName evidence="2">Uncharacterized protein</fullName>
    </submittedName>
</protein>
<feature type="region of interest" description="Disordered" evidence="1">
    <location>
        <begin position="1"/>
        <end position="29"/>
    </location>
</feature>
<accession>A0A5B0MIU2</accession>
<proteinExistence type="predicted"/>
<evidence type="ECO:0000313" key="3">
    <source>
        <dbReference type="Proteomes" id="UP000325313"/>
    </source>
</evidence>
<evidence type="ECO:0000256" key="1">
    <source>
        <dbReference type="SAM" id="MobiDB-lite"/>
    </source>
</evidence>
<dbReference type="Proteomes" id="UP000325313">
    <property type="component" value="Unassembled WGS sequence"/>
</dbReference>
<sequence>MLEDLTSPHSDSGLGGMFPRISPTRPSPTFTSGRAWTLVLTQARPVCSLPLAGPDLSDLVKVSNPDGTQEGPSIRR</sequence>
<dbReference type="EMBL" id="VDEP01000471">
    <property type="protein sequence ID" value="KAA1075996.1"/>
    <property type="molecule type" value="Genomic_DNA"/>
</dbReference>
<evidence type="ECO:0000313" key="2">
    <source>
        <dbReference type="EMBL" id="KAA1075996.1"/>
    </source>
</evidence>